<feature type="region of interest" description="Disordered" evidence="1">
    <location>
        <begin position="241"/>
        <end position="294"/>
    </location>
</feature>
<comment type="caution">
    <text evidence="2">The sequence shown here is derived from an EMBL/GenBank/DDBJ whole genome shotgun (WGS) entry which is preliminary data.</text>
</comment>
<dbReference type="GO" id="GO:0000271">
    <property type="term" value="P:polysaccharide biosynthetic process"/>
    <property type="evidence" value="ECO:0007669"/>
    <property type="project" value="TreeGrafter"/>
</dbReference>
<protein>
    <submittedName>
        <fullName evidence="2">Uncharacterized protein</fullName>
    </submittedName>
</protein>
<dbReference type="GO" id="GO:0005829">
    <property type="term" value="C:cytosol"/>
    <property type="evidence" value="ECO:0007669"/>
    <property type="project" value="TreeGrafter"/>
</dbReference>
<accession>A0AAN5DBB6</accession>
<organism evidence="2 3">
    <name type="scientific">Pristionchus mayeri</name>
    <dbReference type="NCBI Taxonomy" id="1317129"/>
    <lineage>
        <taxon>Eukaryota</taxon>
        <taxon>Metazoa</taxon>
        <taxon>Ecdysozoa</taxon>
        <taxon>Nematoda</taxon>
        <taxon>Chromadorea</taxon>
        <taxon>Rhabditida</taxon>
        <taxon>Rhabditina</taxon>
        <taxon>Diplogasteromorpha</taxon>
        <taxon>Diplogasteroidea</taxon>
        <taxon>Neodiplogasteridae</taxon>
        <taxon>Pristionchus</taxon>
    </lineage>
</organism>
<dbReference type="AlphaFoldDB" id="A0AAN5DBB6"/>
<evidence type="ECO:0000313" key="2">
    <source>
        <dbReference type="EMBL" id="GMR59929.1"/>
    </source>
</evidence>
<reference evidence="3" key="1">
    <citation type="submission" date="2022-10" db="EMBL/GenBank/DDBJ databases">
        <title>Genome assembly of Pristionchus species.</title>
        <authorList>
            <person name="Yoshida K."/>
            <person name="Sommer R.J."/>
        </authorList>
    </citation>
    <scope>NUCLEOTIDE SEQUENCE [LARGE SCALE GENOMIC DNA]</scope>
    <source>
        <strain evidence="3">RS5460</strain>
    </source>
</reference>
<keyword evidence="3" id="KW-1185">Reference proteome</keyword>
<dbReference type="InterPro" id="IPR000888">
    <property type="entry name" value="RmlC-like"/>
</dbReference>
<gene>
    <name evidence="2" type="ORF">PMAYCL1PPCAC_30124</name>
</gene>
<sequence>MVFGFLRRIFKVKKTYIVNDDEEKEPAESILFEKEEPSTAQLVKASRLSPLMWKYIFPSSPSHPVDFEEEEERLMSRRSCTTRTSTTSSAGYCSQTGSFDDDGIPCLGATSMGGHSVTEIELFSSKESSQLQEEDDISPVPINRTLPPCTPYRTSLVCLEVRKHSRNFVSSPHLNRMEKTTEELSSAGMKRCVSIWEEPTYSPDAHHYLFTPATLPPKTPYRASFARLEYRIPKQNGKQAISIPPPLVENDSIECDVSPSEESRATRGSSGGIWGEPDYSPASNTQIDSPSPVEHCSPYHESFARHESRKISLRRMPTATVSGRVKRMVKFFENDSERVEVPRRLDHAPPEFMRSCPQVNCTPTPVRTSHDHRTHSDLIRGITNVRCTRCNSHYRTPNSRRSMA</sequence>
<proteinExistence type="predicted"/>
<evidence type="ECO:0000313" key="3">
    <source>
        <dbReference type="Proteomes" id="UP001328107"/>
    </source>
</evidence>
<dbReference type="GO" id="GO:0008830">
    <property type="term" value="F:dTDP-4-dehydrorhamnose 3,5-epimerase activity"/>
    <property type="evidence" value="ECO:0007669"/>
    <property type="project" value="InterPro"/>
</dbReference>
<name>A0AAN5DBB6_9BILA</name>
<dbReference type="EMBL" id="BTRK01000006">
    <property type="protein sequence ID" value="GMR59929.1"/>
    <property type="molecule type" value="Genomic_DNA"/>
</dbReference>
<dbReference type="PANTHER" id="PTHR21047">
    <property type="entry name" value="DTDP-6-DEOXY-D-GLUCOSE-3,5 EPIMERASE"/>
    <property type="match status" value="1"/>
</dbReference>
<dbReference type="Proteomes" id="UP001328107">
    <property type="component" value="Unassembled WGS sequence"/>
</dbReference>
<dbReference type="PANTHER" id="PTHR21047:SF2">
    <property type="entry name" value="THYMIDINE DIPHOSPHO-4-KETO-RHAMNOSE 3,5-EPIMERASE"/>
    <property type="match status" value="1"/>
</dbReference>
<evidence type="ECO:0000256" key="1">
    <source>
        <dbReference type="SAM" id="MobiDB-lite"/>
    </source>
</evidence>